<evidence type="ECO:0000313" key="3">
    <source>
        <dbReference type="Proteomes" id="UP001501005"/>
    </source>
</evidence>
<dbReference type="RefSeq" id="WP_344055304.1">
    <property type="nucleotide sequence ID" value="NZ_BAAAHG010000129.1"/>
</dbReference>
<feature type="coiled-coil region" evidence="1">
    <location>
        <begin position="33"/>
        <end position="124"/>
    </location>
</feature>
<gene>
    <name evidence="2" type="ORF">GCM10009549_58070</name>
</gene>
<evidence type="ECO:0008006" key="4">
    <source>
        <dbReference type="Google" id="ProtNLM"/>
    </source>
</evidence>
<accession>A0ABN1PVU7</accession>
<evidence type="ECO:0000313" key="2">
    <source>
        <dbReference type="EMBL" id="GAA0934098.1"/>
    </source>
</evidence>
<keyword evidence="1" id="KW-0175">Coiled coil</keyword>
<name>A0ABN1PVU7_9ACTN</name>
<dbReference type="EMBL" id="BAAAHG010000129">
    <property type="protein sequence ID" value="GAA0934098.1"/>
    <property type="molecule type" value="Genomic_DNA"/>
</dbReference>
<dbReference type="Proteomes" id="UP001501005">
    <property type="component" value="Unassembled WGS sequence"/>
</dbReference>
<proteinExistence type="predicted"/>
<reference evidence="2 3" key="1">
    <citation type="journal article" date="2019" name="Int. J. Syst. Evol. Microbiol.">
        <title>The Global Catalogue of Microorganisms (GCM) 10K type strain sequencing project: providing services to taxonomists for standard genome sequencing and annotation.</title>
        <authorList>
            <consortium name="The Broad Institute Genomics Platform"/>
            <consortium name="The Broad Institute Genome Sequencing Center for Infectious Disease"/>
            <person name="Wu L."/>
            <person name="Ma J."/>
        </authorList>
    </citation>
    <scope>NUCLEOTIDE SEQUENCE [LARGE SCALE GENOMIC DNA]</scope>
    <source>
        <strain evidence="2 3">JCM 10673</strain>
    </source>
</reference>
<protein>
    <recommendedName>
        <fullName evidence="4">Ribbon-helix-helix protein CopG domain-containing protein</fullName>
    </recommendedName>
</protein>
<comment type="caution">
    <text evidence="2">The sequence shown here is derived from an EMBL/GenBank/DDBJ whole genome shotgun (WGS) entry which is preliminary data.</text>
</comment>
<organism evidence="2 3">
    <name type="scientific">Streptomyces thermoalcalitolerans</name>
    <dbReference type="NCBI Taxonomy" id="65605"/>
    <lineage>
        <taxon>Bacteria</taxon>
        <taxon>Bacillati</taxon>
        <taxon>Actinomycetota</taxon>
        <taxon>Actinomycetes</taxon>
        <taxon>Kitasatosporales</taxon>
        <taxon>Streptomycetaceae</taxon>
        <taxon>Streptomyces</taxon>
    </lineage>
</organism>
<sequence length="287" mass="32933">MSKRRVSASLSADLVAVIDEFCEEYSLSRSRVIDDLLREAVDGEEIKEQIEDAVSDPVLELARKKAKEEEIRARQELRERRISFEDRCLGYFRKRLEGDAGYEIRGMEELAEGYREDYELWEDDPEKILEMNDKIDRWLEWYRMGYWAREHAHTVESEIKTDEVEWWFHVGRDLYTLKQHIDDVISVVEAVAGREHGYQSSAVVEAVAKRFSVCEGAVWLLLEHMVEPADATISDALNLGQLSGEHLIEGALEAGDHPDPDALPEGAEIRNGATGETIEYVESEIDD</sequence>
<keyword evidence="3" id="KW-1185">Reference proteome</keyword>
<evidence type="ECO:0000256" key="1">
    <source>
        <dbReference type="SAM" id="Coils"/>
    </source>
</evidence>